<feature type="transmembrane region" description="Helical" evidence="1">
    <location>
        <begin position="217"/>
        <end position="236"/>
    </location>
</feature>
<comment type="caution">
    <text evidence="3">The sequence shown here is derived from an EMBL/GenBank/DDBJ whole genome shotgun (WGS) entry which is preliminary data.</text>
</comment>
<keyword evidence="1" id="KW-1133">Transmembrane helix</keyword>
<dbReference type="GO" id="GO:0004175">
    <property type="term" value="F:endopeptidase activity"/>
    <property type="evidence" value="ECO:0007669"/>
    <property type="project" value="UniProtKB-ARBA"/>
</dbReference>
<sequence length="263" mass="29694">MHSERKPWRSFLVFLFLGLLAVLSLYPMYVELLPQQLAELNIPLMMSVEVLALLSLINPFILISLGVLVGHLVATRSGFTSFIYEKDRLGKPLLPRLQAILLPSILLGVISGVIIMVVEYFIQPLLPSALQMTDSEATITFYDFASRILYGGIAEEIMLRWGVMSLLVFMMWKVFQRKLTQPTQIIIWIGIILSALLFGLGHYGATAAVTEMTPVVFARMLFLNGFAGIIYGWLYWKKGLEAAMIAHMFTHVTFIVIITFLFL</sequence>
<evidence type="ECO:0000256" key="1">
    <source>
        <dbReference type="SAM" id="Phobius"/>
    </source>
</evidence>
<feature type="domain" description="CAAX prenyl protease 2/Lysostaphin resistance protein A-like" evidence="2">
    <location>
        <begin position="143"/>
        <end position="251"/>
    </location>
</feature>
<feature type="transmembrane region" description="Helical" evidence="1">
    <location>
        <begin position="50"/>
        <end position="79"/>
    </location>
</feature>
<reference evidence="3 4" key="1">
    <citation type="submission" date="2019-07" db="EMBL/GenBank/DDBJ databases">
        <authorList>
            <person name="Park Y.J."/>
            <person name="Jeong S.E."/>
            <person name="Jung H.S."/>
        </authorList>
    </citation>
    <scope>NUCLEOTIDE SEQUENCE [LARGE SCALE GENOMIC DNA]</scope>
    <source>
        <strain evidence="4">P16(2019)</strain>
    </source>
</reference>
<dbReference type="EMBL" id="VLXZ01000009">
    <property type="protein sequence ID" value="TSB45741.1"/>
    <property type="molecule type" value="Genomic_DNA"/>
</dbReference>
<keyword evidence="1" id="KW-0812">Transmembrane</keyword>
<feature type="transmembrane region" description="Helical" evidence="1">
    <location>
        <begin position="243"/>
        <end position="262"/>
    </location>
</feature>
<name>A0A553ZW96_9BACI</name>
<keyword evidence="3" id="KW-0378">Hydrolase</keyword>
<proteinExistence type="predicted"/>
<dbReference type="GO" id="GO:0080120">
    <property type="term" value="P:CAAX-box protein maturation"/>
    <property type="evidence" value="ECO:0007669"/>
    <property type="project" value="UniProtKB-ARBA"/>
</dbReference>
<evidence type="ECO:0000259" key="2">
    <source>
        <dbReference type="Pfam" id="PF02517"/>
    </source>
</evidence>
<keyword evidence="4" id="KW-1185">Reference proteome</keyword>
<dbReference type="InterPro" id="IPR003675">
    <property type="entry name" value="Rce1/LyrA-like_dom"/>
</dbReference>
<dbReference type="GO" id="GO:0006508">
    <property type="term" value="P:proteolysis"/>
    <property type="evidence" value="ECO:0007669"/>
    <property type="project" value="UniProtKB-KW"/>
</dbReference>
<organism evidence="3 4">
    <name type="scientific">Alkalicoccobacillus porphyridii</name>
    <dbReference type="NCBI Taxonomy" id="2597270"/>
    <lineage>
        <taxon>Bacteria</taxon>
        <taxon>Bacillati</taxon>
        <taxon>Bacillota</taxon>
        <taxon>Bacilli</taxon>
        <taxon>Bacillales</taxon>
        <taxon>Bacillaceae</taxon>
        <taxon>Alkalicoccobacillus</taxon>
    </lineage>
</organism>
<accession>A0A553ZW96</accession>
<protein>
    <submittedName>
        <fullName evidence="3">CPBP family intramembrane metalloprotease</fullName>
    </submittedName>
</protein>
<dbReference type="Pfam" id="PF02517">
    <property type="entry name" value="Rce1-like"/>
    <property type="match status" value="1"/>
</dbReference>
<feature type="transmembrane region" description="Helical" evidence="1">
    <location>
        <begin position="187"/>
        <end position="205"/>
    </location>
</feature>
<keyword evidence="1" id="KW-0472">Membrane</keyword>
<evidence type="ECO:0000313" key="3">
    <source>
        <dbReference type="EMBL" id="TSB45741.1"/>
    </source>
</evidence>
<dbReference type="OrthoDB" id="378663at2"/>
<dbReference type="Proteomes" id="UP000318521">
    <property type="component" value="Unassembled WGS sequence"/>
</dbReference>
<keyword evidence="3" id="KW-0482">Metalloprotease</keyword>
<gene>
    <name evidence="3" type="ORF">FN960_14735</name>
</gene>
<evidence type="ECO:0000313" key="4">
    <source>
        <dbReference type="Proteomes" id="UP000318521"/>
    </source>
</evidence>
<feature type="transmembrane region" description="Helical" evidence="1">
    <location>
        <begin position="100"/>
        <end position="122"/>
    </location>
</feature>
<feature type="transmembrane region" description="Helical" evidence="1">
    <location>
        <begin position="157"/>
        <end position="175"/>
    </location>
</feature>
<feature type="transmembrane region" description="Helical" evidence="1">
    <location>
        <begin position="12"/>
        <end position="30"/>
    </location>
</feature>
<dbReference type="GO" id="GO:0008237">
    <property type="term" value="F:metallopeptidase activity"/>
    <property type="evidence" value="ECO:0007669"/>
    <property type="project" value="UniProtKB-KW"/>
</dbReference>
<keyword evidence="3" id="KW-0645">Protease</keyword>
<dbReference type="AlphaFoldDB" id="A0A553ZW96"/>
<dbReference type="RefSeq" id="WP_143849542.1">
    <property type="nucleotide sequence ID" value="NZ_VLXZ01000009.1"/>
</dbReference>